<dbReference type="AlphaFoldDB" id="A0A8S4NNN2"/>
<proteinExistence type="predicted"/>
<dbReference type="Proteomes" id="UP000749559">
    <property type="component" value="Unassembled WGS sequence"/>
</dbReference>
<evidence type="ECO:0000313" key="3">
    <source>
        <dbReference type="Proteomes" id="UP000749559"/>
    </source>
</evidence>
<gene>
    <name evidence="2" type="ORF">OFUS_LOCUS8779</name>
</gene>
<feature type="non-terminal residue" evidence="2">
    <location>
        <position position="1"/>
    </location>
</feature>
<accession>A0A8S4NNN2</accession>
<organism evidence="2 3">
    <name type="scientific">Owenia fusiformis</name>
    <name type="common">Polychaete worm</name>
    <dbReference type="NCBI Taxonomy" id="6347"/>
    <lineage>
        <taxon>Eukaryota</taxon>
        <taxon>Metazoa</taxon>
        <taxon>Spiralia</taxon>
        <taxon>Lophotrochozoa</taxon>
        <taxon>Annelida</taxon>
        <taxon>Polychaeta</taxon>
        <taxon>Sedentaria</taxon>
        <taxon>Canalipalpata</taxon>
        <taxon>Sabellida</taxon>
        <taxon>Oweniida</taxon>
        <taxon>Oweniidae</taxon>
        <taxon>Owenia</taxon>
    </lineage>
</organism>
<evidence type="ECO:0000313" key="2">
    <source>
        <dbReference type="EMBL" id="CAH1782319.1"/>
    </source>
</evidence>
<evidence type="ECO:0000256" key="1">
    <source>
        <dbReference type="SAM" id="MobiDB-lite"/>
    </source>
</evidence>
<keyword evidence="3" id="KW-1185">Reference proteome</keyword>
<feature type="compositionally biased region" description="Polar residues" evidence="1">
    <location>
        <begin position="1"/>
        <end position="21"/>
    </location>
</feature>
<feature type="region of interest" description="Disordered" evidence="1">
    <location>
        <begin position="1"/>
        <end position="31"/>
    </location>
</feature>
<feature type="region of interest" description="Disordered" evidence="1">
    <location>
        <begin position="118"/>
        <end position="137"/>
    </location>
</feature>
<reference evidence="2" key="1">
    <citation type="submission" date="2022-03" db="EMBL/GenBank/DDBJ databases">
        <authorList>
            <person name="Martin C."/>
        </authorList>
    </citation>
    <scope>NUCLEOTIDE SEQUENCE</scope>
</reference>
<name>A0A8S4NNN2_OWEFU</name>
<sequence>TKTQSFTSTLFNQSQPLNKNAPTPEALLRPRKNPTTNQFLCILNPPQHYKYPETPVHDVQFLFILISKTPYFIFHLNYEMAQKQKHQFRNPQLQHTSPLMSAAEIDNIRNNIKDTSLPTQTAIPAGTSKMAEKSRAPKNSGIIQLNTLEALGIKPTDFVFKKHASGDRCPTNAESDFYSIRRIESCILKSTKALSVLDEANKSKVVLKGFRPQISNLCSNPDTTNIGTIWEAILDHCGRNLQSAATDHHTNALIKLKTEQYLHESSIIQIIDDKPFSDALILRAKSQAADGENALLNPLTTTLASFTDTTNLGII</sequence>
<dbReference type="EMBL" id="CAIIXF020000004">
    <property type="protein sequence ID" value="CAH1782319.1"/>
    <property type="molecule type" value="Genomic_DNA"/>
</dbReference>
<protein>
    <submittedName>
        <fullName evidence="2">Uncharacterized protein</fullName>
    </submittedName>
</protein>
<comment type="caution">
    <text evidence="2">The sequence shown here is derived from an EMBL/GenBank/DDBJ whole genome shotgun (WGS) entry which is preliminary data.</text>
</comment>